<dbReference type="RefSeq" id="WP_129441038.1">
    <property type="nucleotide sequence ID" value="NZ_CP035492.1"/>
</dbReference>
<sequence length="240" mass="26601">MEIEVWSDYVCPFCYIGKRRFEAALQQFRHKNEVNVIYRSFELDPTISRDGNPGVYDMLAAKYGMSREQAIANTSHITQQAKELGLDYYFDRTILTNTFDAHRLSHYAASKGKLSEMTERLLKAHFTDTLHIGNPETLADLAAEVGLDRAEALAVLESEQFANEVRADENDAASIGVRGVPFFVFDRKYAVSGAQPSEVFLDVLQKTWNEAHPLTVVGSADGVVCGEDGCVIPGKEGAGQ</sequence>
<dbReference type="Gene3D" id="3.40.30.10">
    <property type="entry name" value="Glutaredoxin"/>
    <property type="match status" value="1"/>
</dbReference>
<dbReference type="PANTHER" id="PTHR13887:SF41">
    <property type="entry name" value="THIOREDOXIN SUPERFAMILY PROTEIN"/>
    <property type="match status" value="1"/>
</dbReference>
<dbReference type="OrthoDB" id="9799122at2"/>
<protein>
    <submittedName>
        <fullName evidence="2">DsbA family oxidoreductase</fullName>
    </submittedName>
</protein>
<feature type="domain" description="DSBA-like thioredoxin" evidence="1">
    <location>
        <begin position="3"/>
        <end position="205"/>
    </location>
</feature>
<dbReference type="InterPro" id="IPR036249">
    <property type="entry name" value="Thioredoxin-like_sf"/>
</dbReference>
<dbReference type="AlphaFoldDB" id="A0A4P6F902"/>
<accession>A0A4P6F902</accession>
<dbReference type="KEGG" id="pprt:ET464_11555"/>
<dbReference type="GO" id="GO:0016491">
    <property type="term" value="F:oxidoreductase activity"/>
    <property type="evidence" value="ECO:0007669"/>
    <property type="project" value="InterPro"/>
</dbReference>
<dbReference type="SUPFAM" id="SSF52833">
    <property type="entry name" value="Thioredoxin-like"/>
    <property type="match status" value="1"/>
</dbReference>
<dbReference type="CDD" id="cd03024">
    <property type="entry name" value="DsbA_FrnE"/>
    <property type="match status" value="1"/>
</dbReference>
<gene>
    <name evidence="2" type="ORF">ET464_11555</name>
</gene>
<organism evidence="2 3">
    <name type="scientific">Paenibacillus protaetiae</name>
    <dbReference type="NCBI Taxonomy" id="2509456"/>
    <lineage>
        <taxon>Bacteria</taxon>
        <taxon>Bacillati</taxon>
        <taxon>Bacillota</taxon>
        <taxon>Bacilli</taxon>
        <taxon>Bacillales</taxon>
        <taxon>Paenibacillaceae</taxon>
        <taxon>Paenibacillus</taxon>
    </lineage>
</organism>
<keyword evidence="3" id="KW-1185">Reference proteome</keyword>
<dbReference type="EMBL" id="CP035492">
    <property type="protein sequence ID" value="QAY66938.1"/>
    <property type="molecule type" value="Genomic_DNA"/>
</dbReference>
<proteinExistence type="predicted"/>
<evidence type="ECO:0000259" key="1">
    <source>
        <dbReference type="Pfam" id="PF01323"/>
    </source>
</evidence>
<evidence type="ECO:0000313" key="3">
    <source>
        <dbReference type="Proteomes" id="UP000293568"/>
    </source>
</evidence>
<dbReference type="InterPro" id="IPR001853">
    <property type="entry name" value="DSBA-like_thioredoxin_dom"/>
</dbReference>
<evidence type="ECO:0000313" key="2">
    <source>
        <dbReference type="EMBL" id="QAY66938.1"/>
    </source>
</evidence>
<name>A0A4P6F902_9BACL</name>
<reference evidence="2 3" key="1">
    <citation type="submission" date="2019-01" db="EMBL/GenBank/DDBJ databases">
        <title>Genome sequencing of strain FW100M-2.</title>
        <authorList>
            <person name="Heo J."/>
            <person name="Kim S.-J."/>
            <person name="Kim J.-S."/>
            <person name="Hong S.-B."/>
            <person name="Kwon S.-W."/>
        </authorList>
    </citation>
    <scope>NUCLEOTIDE SEQUENCE [LARGE SCALE GENOMIC DNA]</scope>
    <source>
        <strain evidence="2 3">FW100M-2</strain>
    </source>
</reference>
<dbReference type="PANTHER" id="PTHR13887">
    <property type="entry name" value="GLUTATHIONE S-TRANSFERASE KAPPA"/>
    <property type="match status" value="1"/>
</dbReference>
<dbReference type="Proteomes" id="UP000293568">
    <property type="component" value="Chromosome"/>
</dbReference>
<dbReference type="Pfam" id="PF01323">
    <property type="entry name" value="DSBA"/>
    <property type="match status" value="1"/>
</dbReference>